<reference evidence="1" key="1">
    <citation type="submission" date="2020-03" db="EMBL/GenBank/DDBJ databases">
        <title>The deep terrestrial virosphere.</title>
        <authorList>
            <person name="Holmfeldt K."/>
            <person name="Nilsson E."/>
            <person name="Simone D."/>
            <person name="Lopez-Fernandez M."/>
            <person name="Wu X."/>
            <person name="de Brujin I."/>
            <person name="Lundin D."/>
            <person name="Andersson A."/>
            <person name="Bertilsson S."/>
            <person name="Dopson M."/>
        </authorList>
    </citation>
    <scope>NUCLEOTIDE SEQUENCE</scope>
    <source>
        <strain evidence="1">MM415B03320</strain>
    </source>
</reference>
<proteinExistence type="predicted"/>
<accession>A0A6M3LEI7</accession>
<evidence type="ECO:0000313" key="1">
    <source>
        <dbReference type="EMBL" id="QJA91591.1"/>
    </source>
</evidence>
<organism evidence="1">
    <name type="scientific">viral metagenome</name>
    <dbReference type="NCBI Taxonomy" id="1070528"/>
    <lineage>
        <taxon>unclassified sequences</taxon>
        <taxon>metagenomes</taxon>
        <taxon>organismal metagenomes</taxon>
    </lineage>
</organism>
<dbReference type="EMBL" id="MT142998">
    <property type="protein sequence ID" value="QJA91591.1"/>
    <property type="molecule type" value="Genomic_DNA"/>
</dbReference>
<protein>
    <submittedName>
        <fullName evidence="1">Uncharacterized protein</fullName>
    </submittedName>
</protein>
<sequence>MKILGVWNVDGFKKYDIPLEVFERERKLIDQSGFIHGIIDSKDRWVDAINYSKGLITVLEVIE</sequence>
<name>A0A6M3LEI7_9ZZZZ</name>
<dbReference type="AlphaFoldDB" id="A0A6M3LEI7"/>
<gene>
    <name evidence="1" type="ORF">MM415B03320_0008</name>
</gene>